<dbReference type="Gene3D" id="2.40.10.120">
    <property type="match status" value="1"/>
</dbReference>
<keyword evidence="4" id="KW-0732">Signal</keyword>
<evidence type="ECO:0000259" key="6">
    <source>
        <dbReference type="PROSITE" id="PS50106"/>
    </source>
</evidence>
<evidence type="ECO:0000256" key="4">
    <source>
        <dbReference type="SAM" id="SignalP"/>
    </source>
</evidence>
<dbReference type="InterPro" id="IPR000418">
    <property type="entry name" value="Ets_dom"/>
</dbReference>
<dbReference type="InterPro" id="IPR036034">
    <property type="entry name" value="PDZ_sf"/>
</dbReference>
<dbReference type="PANTHER" id="PTHR22939">
    <property type="entry name" value="SERINE PROTEASE FAMILY S1C HTRA-RELATED"/>
    <property type="match status" value="1"/>
</dbReference>
<feature type="domain" description="PDZ" evidence="6">
    <location>
        <begin position="238"/>
        <end position="302"/>
    </location>
</feature>
<feature type="domain" description="ETS" evidence="5">
    <location>
        <begin position="301"/>
        <end position="366"/>
    </location>
</feature>
<dbReference type="SUPFAM" id="SSF50156">
    <property type="entry name" value="PDZ domain-like"/>
    <property type="match status" value="1"/>
</dbReference>
<evidence type="ECO:0000313" key="7">
    <source>
        <dbReference type="EMBL" id="MBD3364883.1"/>
    </source>
</evidence>
<organism evidence="7 8">
    <name type="scientific">candidate division WOR-3 bacterium</name>
    <dbReference type="NCBI Taxonomy" id="2052148"/>
    <lineage>
        <taxon>Bacteria</taxon>
        <taxon>Bacteria division WOR-3</taxon>
    </lineage>
</organism>
<keyword evidence="3" id="KW-0378">Hydrolase</keyword>
<dbReference type="PROSITE" id="PS50061">
    <property type="entry name" value="ETS_DOMAIN_3"/>
    <property type="match status" value="1"/>
</dbReference>
<sequence>MFNSFLKVCFMFLPALSILTAANSAEVFAEAEKYSVRVYVTTTVALESSQRGSGQGSGFIVQIDKNDGYAYVATCEHVIGDGICNAQISFKDGERIEAEPIYIDPVYDFGMIRFRLDEPGVPSDIKVAKLGNSDNLKIGDRVGTFGHPSGIEFSGTEGIVSSTTNSPPQGTGKFIQTDAPINPGNSGGPLILMKKGAIIGINAATSGQGIGWSLAINQVKPLIDKVISGDLPYTGHVGWMGFDINEITPARATESFLTNFPEDVRKAILITTVAPGNVADTAGVKPGDVVYAINGTIPVDEADYMVMMKDLADKVCTLTVSRFGEKKNFDLKAADRAADRPKEYISVAGMVVQPMSRSLQYWYDMDSSAVYVADVEEESAAASWGAYPGPVRAVAVGGTYYRITSFDGFWQAVKDLKPGDPIEMFYGMERIRSIVKVVYYDELEVPERHDVTVP</sequence>
<evidence type="ECO:0000256" key="1">
    <source>
        <dbReference type="ARBA" id="ARBA00010541"/>
    </source>
</evidence>
<keyword evidence="2" id="KW-0645">Protease</keyword>
<dbReference type="Proteomes" id="UP000630660">
    <property type="component" value="Unassembled WGS sequence"/>
</dbReference>
<dbReference type="InterPro" id="IPR001940">
    <property type="entry name" value="Peptidase_S1C"/>
</dbReference>
<feature type="chain" id="PRO_5039379490" evidence="4">
    <location>
        <begin position="22"/>
        <end position="454"/>
    </location>
</feature>
<dbReference type="GO" id="GO:0043565">
    <property type="term" value="F:sequence-specific DNA binding"/>
    <property type="evidence" value="ECO:0007669"/>
    <property type="project" value="InterPro"/>
</dbReference>
<dbReference type="Gene3D" id="2.30.42.10">
    <property type="match status" value="1"/>
</dbReference>
<dbReference type="PANTHER" id="PTHR22939:SF129">
    <property type="entry name" value="SERINE PROTEASE HTRA2, MITOCHONDRIAL"/>
    <property type="match status" value="1"/>
</dbReference>
<evidence type="ECO:0000256" key="2">
    <source>
        <dbReference type="ARBA" id="ARBA00022670"/>
    </source>
</evidence>
<dbReference type="PRINTS" id="PR00834">
    <property type="entry name" value="PROTEASES2C"/>
</dbReference>
<accession>A0A9D5K9M7</accession>
<dbReference type="SUPFAM" id="SSF50494">
    <property type="entry name" value="Trypsin-like serine proteases"/>
    <property type="match status" value="1"/>
</dbReference>
<dbReference type="Pfam" id="PF00595">
    <property type="entry name" value="PDZ"/>
    <property type="match status" value="1"/>
</dbReference>
<protein>
    <submittedName>
        <fullName evidence="7">PDZ domain-containing protein</fullName>
    </submittedName>
</protein>
<evidence type="ECO:0000313" key="8">
    <source>
        <dbReference type="Proteomes" id="UP000630660"/>
    </source>
</evidence>
<evidence type="ECO:0000259" key="5">
    <source>
        <dbReference type="PROSITE" id="PS50061"/>
    </source>
</evidence>
<feature type="signal peptide" evidence="4">
    <location>
        <begin position="1"/>
        <end position="21"/>
    </location>
</feature>
<gene>
    <name evidence="7" type="ORF">GF359_06680</name>
</gene>
<reference evidence="7" key="1">
    <citation type="submission" date="2019-11" db="EMBL/GenBank/DDBJ databases">
        <title>Microbial mats filling the niche in hypersaline microbial mats.</title>
        <authorList>
            <person name="Wong H.L."/>
            <person name="Macleod F.I."/>
            <person name="White R.A. III"/>
            <person name="Burns B.P."/>
        </authorList>
    </citation>
    <scope>NUCLEOTIDE SEQUENCE</scope>
    <source>
        <strain evidence="7">Bin_327</strain>
    </source>
</reference>
<evidence type="ECO:0000256" key="3">
    <source>
        <dbReference type="ARBA" id="ARBA00022801"/>
    </source>
</evidence>
<dbReference type="GO" id="GO:0003700">
    <property type="term" value="F:DNA-binding transcription factor activity"/>
    <property type="evidence" value="ECO:0007669"/>
    <property type="project" value="InterPro"/>
</dbReference>
<dbReference type="InterPro" id="IPR001478">
    <property type="entry name" value="PDZ"/>
</dbReference>
<name>A0A9D5K9M7_UNCW3</name>
<comment type="similarity">
    <text evidence="1">Belongs to the peptidase S1C family.</text>
</comment>
<dbReference type="AlphaFoldDB" id="A0A9D5K9M7"/>
<proteinExistence type="inferred from homology"/>
<dbReference type="EMBL" id="WJKJ01000225">
    <property type="protein sequence ID" value="MBD3364883.1"/>
    <property type="molecule type" value="Genomic_DNA"/>
</dbReference>
<dbReference type="GO" id="GO:0006508">
    <property type="term" value="P:proteolysis"/>
    <property type="evidence" value="ECO:0007669"/>
    <property type="project" value="UniProtKB-KW"/>
</dbReference>
<dbReference type="SMART" id="SM00228">
    <property type="entry name" value="PDZ"/>
    <property type="match status" value="1"/>
</dbReference>
<comment type="caution">
    <text evidence="7">The sequence shown here is derived from an EMBL/GenBank/DDBJ whole genome shotgun (WGS) entry which is preliminary data.</text>
</comment>
<dbReference type="InterPro" id="IPR009003">
    <property type="entry name" value="Peptidase_S1_PA"/>
</dbReference>
<dbReference type="GO" id="GO:0004252">
    <property type="term" value="F:serine-type endopeptidase activity"/>
    <property type="evidence" value="ECO:0007669"/>
    <property type="project" value="InterPro"/>
</dbReference>
<dbReference type="Pfam" id="PF13365">
    <property type="entry name" value="Trypsin_2"/>
    <property type="match status" value="1"/>
</dbReference>
<dbReference type="PROSITE" id="PS50106">
    <property type="entry name" value="PDZ"/>
    <property type="match status" value="1"/>
</dbReference>